<gene>
    <name evidence="1" type="ORF">FCALED_LOCUS7062</name>
</gene>
<dbReference type="Proteomes" id="UP000789570">
    <property type="component" value="Unassembled WGS sequence"/>
</dbReference>
<dbReference type="EMBL" id="CAJVPQ010001799">
    <property type="protein sequence ID" value="CAG8570345.1"/>
    <property type="molecule type" value="Genomic_DNA"/>
</dbReference>
<keyword evidence="2" id="KW-1185">Reference proteome</keyword>
<evidence type="ECO:0000313" key="1">
    <source>
        <dbReference type="EMBL" id="CAG8570345.1"/>
    </source>
</evidence>
<organism evidence="1 2">
    <name type="scientific">Funneliformis caledonium</name>
    <dbReference type="NCBI Taxonomy" id="1117310"/>
    <lineage>
        <taxon>Eukaryota</taxon>
        <taxon>Fungi</taxon>
        <taxon>Fungi incertae sedis</taxon>
        <taxon>Mucoromycota</taxon>
        <taxon>Glomeromycotina</taxon>
        <taxon>Glomeromycetes</taxon>
        <taxon>Glomerales</taxon>
        <taxon>Glomeraceae</taxon>
        <taxon>Funneliformis</taxon>
    </lineage>
</organism>
<reference evidence="1" key="1">
    <citation type="submission" date="2021-06" db="EMBL/GenBank/DDBJ databases">
        <authorList>
            <person name="Kallberg Y."/>
            <person name="Tangrot J."/>
            <person name="Rosling A."/>
        </authorList>
    </citation>
    <scope>NUCLEOTIDE SEQUENCE</scope>
    <source>
        <strain evidence="1">UK204</strain>
    </source>
</reference>
<dbReference type="AlphaFoldDB" id="A0A9N9BNB2"/>
<accession>A0A9N9BNB2</accession>
<comment type="caution">
    <text evidence="1">The sequence shown here is derived from an EMBL/GenBank/DDBJ whole genome shotgun (WGS) entry which is preliminary data.</text>
</comment>
<evidence type="ECO:0000313" key="2">
    <source>
        <dbReference type="Proteomes" id="UP000789570"/>
    </source>
</evidence>
<sequence>TKGEGLTREVRERDNEIKYPRPLFKRKRKATEEIAGPLGILKMPL</sequence>
<protein>
    <submittedName>
        <fullName evidence="1">17895_t:CDS:1</fullName>
    </submittedName>
</protein>
<proteinExistence type="predicted"/>
<feature type="non-terminal residue" evidence="1">
    <location>
        <position position="1"/>
    </location>
</feature>
<name>A0A9N9BNB2_9GLOM</name>